<reference evidence="1" key="1">
    <citation type="journal article" date="2020" name="Nature">
        <title>Giant virus diversity and host interactions through global metagenomics.</title>
        <authorList>
            <person name="Schulz F."/>
            <person name="Roux S."/>
            <person name="Paez-Espino D."/>
            <person name="Jungbluth S."/>
            <person name="Walsh D.A."/>
            <person name="Denef V.J."/>
            <person name="McMahon K.D."/>
            <person name="Konstantinidis K.T."/>
            <person name="Eloe-Fadrosh E.A."/>
            <person name="Kyrpides N.C."/>
            <person name="Woyke T."/>
        </authorList>
    </citation>
    <scope>NUCLEOTIDE SEQUENCE</scope>
    <source>
        <strain evidence="1">GVMAG-S-1102244-55</strain>
    </source>
</reference>
<dbReference type="EMBL" id="MN740849">
    <property type="protein sequence ID" value="QHU15083.1"/>
    <property type="molecule type" value="Genomic_DNA"/>
</dbReference>
<sequence length="77" mass="8894">MGNLCIHDDSKDLPIKKYCYKCGDYFKVDSGGYSQRRSCRFHNFKNGSCVDCRSDNCKAQKGCYHVRTYSLFSLCDL</sequence>
<proteinExistence type="predicted"/>
<protein>
    <submittedName>
        <fullName evidence="1">Uncharacterized protein</fullName>
    </submittedName>
</protein>
<dbReference type="AlphaFoldDB" id="A0A6C0KCH0"/>
<evidence type="ECO:0000313" key="1">
    <source>
        <dbReference type="EMBL" id="QHU15083.1"/>
    </source>
</evidence>
<organism evidence="1">
    <name type="scientific">viral metagenome</name>
    <dbReference type="NCBI Taxonomy" id="1070528"/>
    <lineage>
        <taxon>unclassified sequences</taxon>
        <taxon>metagenomes</taxon>
        <taxon>organismal metagenomes</taxon>
    </lineage>
</organism>
<name>A0A6C0KCH0_9ZZZZ</name>
<accession>A0A6C0KCH0</accession>